<proteinExistence type="predicted"/>
<dbReference type="InterPro" id="IPR011200">
    <property type="entry name" value="UCP012608"/>
</dbReference>
<sequence>MSDAPVAKTVLSFSADPRDAALALRLCGGLHALSWRDDRLAEVYPPNGVPPHILRQRVSAALFDEALQDWLKAAPQTNEVARSGVLLGGLLTIAARNGALNLYEIGSSAGLNLFPEKYRYDFGGGRHWGAPDATVTLECEWSGAPPAFDIPLEIMDRAGSDLSPIDASNPQAAARMLAYIWPDQPQRLARARAALALVGAARPPIATAGAAEWLASIAPEIQNASAHPVIFHSVMWGYLSDVERRAVATQLAELGRTRPLSWLRLELDDRSDSATVQLTEWPTGDTVELARADFHGRWARWHPSPISIA</sequence>
<dbReference type="Pfam" id="PF10094">
    <property type="entry name" value="DUF2332"/>
    <property type="match status" value="1"/>
</dbReference>
<evidence type="ECO:0000313" key="2">
    <source>
        <dbReference type="Proteomes" id="UP000244932"/>
    </source>
</evidence>
<dbReference type="EMBL" id="OMKW01000002">
    <property type="protein sequence ID" value="SPF29761.1"/>
    <property type="molecule type" value="Genomic_DNA"/>
</dbReference>
<gene>
    <name evidence="1" type="ORF">POI8812_02078</name>
</gene>
<dbReference type="PIRSF" id="PIRSF012608">
    <property type="entry name" value="UCP012608"/>
    <property type="match status" value="1"/>
</dbReference>
<dbReference type="AlphaFoldDB" id="A0A2R8AC20"/>
<organism evidence="1 2">
    <name type="scientific">Pontivivens insulae</name>
    <dbReference type="NCBI Taxonomy" id="1639689"/>
    <lineage>
        <taxon>Bacteria</taxon>
        <taxon>Pseudomonadati</taxon>
        <taxon>Pseudomonadota</taxon>
        <taxon>Alphaproteobacteria</taxon>
        <taxon>Rhodobacterales</taxon>
        <taxon>Paracoccaceae</taxon>
        <taxon>Pontivivens</taxon>
    </lineage>
</organism>
<name>A0A2R8AC20_9RHOB</name>
<accession>A0A2R8AC20</accession>
<evidence type="ECO:0008006" key="3">
    <source>
        <dbReference type="Google" id="ProtNLM"/>
    </source>
</evidence>
<reference evidence="1 2" key="1">
    <citation type="submission" date="2018-03" db="EMBL/GenBank/DDBJ databases">
        <authorList>
            <person name="Keele B.F."/>
        </authorList>
    </citation>
    <scope>NUCLEOTIDE SEQUENCE [LARGE SCALE GENOMIC DNA]</scope>
    <source>
        <strain evidence="1 2">CeCT 8812</strain>
    </source>
</reference>
<keyword evidence="2" id="KW-1185">Reference proteome</keyword>
<evidence type="ECO:0000313" key="1">
    <source>
        <dbReference type="EMBL" id="SPF29761.1"/>
    </source>
</evidence>
<dbReference type="Proteomes" id="UP000244932">
    <property type="component" value="Unassembled WGS sequence"/>
</dbReference>
<protein>
    <recommendedName>
        <fullName evidence="3">DUF2332 domain-containing protein</fullName>
    </recommendedName>
</protein>